<proteinExistence type="predicted"/>
<accession>A0A9P0KQ05</accession>
<keyword evidence="4" id="KW-1185">Reference proteome</keyword>
<protein>
    <recommendedName>
        <fullName evidence="1">RNA-directed DNA polymerase</fullName>
        <ecNumber evidence="1">2.7.7.49</ecNumber>
    </recommendedName>
</protein>
<gene>
    <name evidence="3" type="ORF">ACAOBT_LOCUS11900</name>
</gene>
<dbReference type="GO" id="GO:0003964">
    <property type="term" value="F:RNA-directed DNA polymerase activity"/>
    <property type="evidence" value="ECO:0007669"/>
    <property type="project" value="UniProtKB-EC"/>
</dbReference>
<sequence>MFVNVDNDEESLFIQPLDEIVDIIEHEQVNLEYQNNRPENPDETVHSNADQHPIQTIPIVDYAVNQGNNQIIISTVKHSPAPPKISILFESKQRINVQFSENDFDDDVFKFIRDYIAPNVIYHLYFENPDIYEKFSVVLQRMFKSDALKFKMCRTKLVDVTDKTDIKDIIRNYHESKSNHRGIEETHQRIKEKYFWPNLKKSIQTFINECEICQQCKYERHPIKIAMNLTPTASKPFEIVHIDTFTFEGSKFLTIIDSFSKYAQAYQITSLSGTEIADNLILFFSHHGIPTRIIADNGTEFKNTVVTELLSLHKIKLHFISPNHPDSNGVVERFHSTITEHLRLLNTEGFQKTPIKMKMLYAVLAYNHALHSVTKLKPIDIINGHITSNEPFDIKIDQLLLNDYTNSHKERTKLLYSKINSDLIQNKEKTLERINRDCDSSQES</sequence>
<dbReference type="Gene3D" id="3.30.420.10">
    <property type="entry name" value="Ribonuclease H-like superfamily/Ribonuclease H"/>
    <property type="match status" value="1"/>
</dbReference>
<dbReference type="PANTHER" id="PTHR37984">
    <property type="entry name" value="PROTEIN CBG26694"/>
    <property type="match status" value="1"/>
</dbReference>
<evidence type="ECO:0000313" key="3">
    <source>
        <dbReference type="EMBL" id="CAH1976011.1"/>
    </source>
</evidence>
<evidence type="ECO:0000313" key="4">
    <source>
        <dbReference type="Proteomes" id="UP001152888"/>
    </source>
</evidence>
<dbReference type="EC" id="2.7.7.49" evidence="1"/>
<dbReference type="SUPFAM" id="SSF53098">
    <property type="entry name" value="Ribonuclease H-like"/>
    <property type="match status" value="1"/>
</dbReference>
<dbReference type="Proteomes" id="UP001152888">
    <property type="component" value="Unassembled WGS sequence"/>
</dbReference>
<reference evidence="3" key="1">
    <citation type="submission" date="2022-03" db="EMBL/GenBank/DDBJ databases">
        <authorList>
            <person name="Sayadi A."/>
        </authorList>
    </citation>
    <scope>NUCLEOTIDE SEQUENCE</scope>
</reference>
<dbReference type="PANTHER" id="PTHR37984:SF5">
    <property type="entry name" value="PROTEIN NYNRIN-LIKE"/>
    <property type="match status" value="1"/>
</dbReference>
<dbReference type="Pfam" id="PF17921">
    <property type="entry name" value="Integrase_H2C2"/>
    <property type="match status" value="1"/>
</dbReference>
<feature type="domain" description="Integrase catalytic" evidence="2">
    <location>
        <begin position="232"/>
        <end position="386"/>
    </location>
</feature>
<comment type="caution">
    <text evidence="3">The sequence shown here is derived from an EMBL/GenBank/DDBJ whole genome shotgun (WGS) entry which is preliminary data.</text>
</comment>
<name>A0A9P0KQ05_ACAOB</name>
<dbReference type="InterPro" id="IPR001584">
    <property type="entry name" value="Integrase_cat-core"/>
</dbReference>
<dbReference type="InterPro" id="IPR050951">
    <property type="entry name" value="Retrovirus_Pol_polyprotein"/>
</dbReference>
<dbReference type="InterPro" id="IPR036397">
    <property type="entry name" value="RNaseH_sf"/>
</dbReference>
<dbReference type="InterPro" id="IPR012337">
    <property type="entry name" value="RNaseH-like_sf"/>
</dbReference>
<dbReference type="GO" id="GO:0015074">
    <property type="term" value="P:DNA integration"/>
    <property type="evidence" value="ECO:0007669"/>
    <property type="project" value="InterPro"/>
</dbReference>
<dbReference type="Pfam" id="PF00665">
    <property type="entry name" value="rve"/>
    <property type="match status" value="1"/>
</dbReference>
<dbReference type="InterPro" id="IPR041588">
    <property type="entry name" value="Integrase_H2C2"/>
</dbReference>
<dbReference type="AlphaFoldDB" id="A0A9P0KQ05"/>
<dbReference type="EMBL" id="CAKOFQ010006842">
    <property type="protein sequence ID" value="CAH1976011.1"/>
    <property type="molecule type" value="Genomic_DNA"/>
</dbReference>
<evidence type="ECO:0000259" key="2">
    <source>
        <dbReference type="PROSITE" id="PS50994"/>
    </source>
</evidence>
<dbReference type="GO" id="GO:0003676">
    <property type="term" value="F:nucleic acid binding"/>
    <property type="evidence" value="ECO:0007669"/>
    <property type="project" value="InterPro"/>
</dbReference>
<dbReference type="Gene3D" id="1.10.340.70">
    <property type="match status" value="1"/>
</dbReference>
<organism evidence="3 4">
    <name type="scientific">Acanthoscelides obtectus</name>
    <name type="common">Bean weevil</name>
    <name type="synonym">Bruchus obtectus</name>
    <dbReference type="NCBI Taxonomy" id="200917"/>
    <lineage>
        <taxon>Eukaryota</taxon>
        <taxon>Metazoa</taxon>
        <taxon>Ecdysozoa</taxon>
        <taxon>Arthropoda</taxon>
        <taxon>Hexapoda</taxon>
        <taxon>Insecta</taxon>
        <taxon>Pterygota</taxon>
        <taxon>Neoptera</taxon>
        <taxon>Endopterygota</taxon>
        <taxon>Coleoptera</taxon>
        <taxon>Polyphaga</taxon>
        <taxon>Cucujiformia</taxon>
        <taxon>Chrysomeloidea</taxon>
        <taxon>Chrysomelidae</taxon>
        <taxon>Bruchinae</taxon>
        <taxon>Bruchini</taxon>
        <taxon>Acanthoscelides</taxon>
    </lineage>
</organism>
<evidence type="ECO:0000256" key="1">
    <source>
        <dbReference type="ARBA" id="ARBA00012493"/>
    </source>
</evidence>
<dbReference type="OrthoDB" id="6745242at2759"/>
<dbReference type="PROSITE" id="PS50994">
    <property type="entry name" value="INTEGRASE"/>
    <property type="match status" value="1"/>
</dbReference>